<dbReference type="EMBL" id="APVH01000011">
    <property type="protein sequence ID" value="EPX84978.1"/>
    <property type="molecule type" value="Genomic_DNA"/>
</dbReference>
<evidence type="ECO:0000313" key="1">
    <source>
        <dbReference type="EMBL" id="EPX84978.1"/>
    </source>
</evidence>
<reference evidence="2" key="1">
    <citation type="journal article" date="2014" name="Stand. Genomic Sci.">
        <title>Genome sequence of the exopolysaccharide-producing Salipiger mucosus type strain (DSM 16094(T)), a moderately halophilic member of the Roseobacter clade.</title>
        <authorList>
            <person name="Riedel T."/>
            <person name="Spring S."/>
            <person name="Fiebig A."/>
            <person name="Petersen J."/>
            <person name="Kyrpides N.C."/>
            <person name="Goker M."/>
            <person name="Klenk H.P."/>
        </authorList>
    </citation>
    <scope>NUCLEOTIDE SEQUENCE [LARGE SCALE GENOMIC DNA]</scope>
    <source>
        <strain evidence="2">DSM 16094</strain>
    </source>
</reference>
<proteinExistence type="predicted"/>
<name>S9QZ85_9RHOB</name>
<evidence type="ECO:0000313" key="2">
    <source>
        <dbReference type="Proteomes" id="UP000015347"/>
    </source>
</evidence>
<accession>S9QZ85</accession>
<dbReference type="Proteomes" id="UP000015347">
    <property type="component" value="Unassembled WGS sequence"/>
</dbReference>
<dbReference type="STRING" id="1123237.Salmuc_00575"/>
<dbReference type="RefSeq" id="WP_020041121.1">
    <property type="nucleotide sequence ID" value="NZ_KE557273.1"/>
</dbReference>
<protein>
    <submittedName>
        <fullName evidence="1">Uncharacterized protein</fullName>
    </submittedName>
</protein>
<organism evidence="1 2">
    <name type="scientific">Salipiger mucosus DSM 16094</name>
    <dbReference type="NCBI Taxonomy" id="1123237"/>
    <lineage>
        <taxon>Bacteria</taxon>
        <taxon>Pseudomonadati</taxon>
        <taxon>Pseudomonadota</taxon>
        <taxon>Alphaproteobacteria</taxon>
        <taxon>Rhodobacterales</taxon>
        <taxon>Roseobacteraceae</taxon>
        <taxon>Salipiger</taxon>
    </lineage>
</organism>
<keyword evidence="2" id="KW-1185">Reference proteome</keyword>
<dbReference type="AlphaFoldDB" id="S9QZ85"/>
<sequence>MAALLLSVAAPGAAFRDHGTVACEIRLAQGWIEDAFRDTPVIGGTFSDRLEVETPARVRQARLTEARFGLSVRHGAEGEDRRLALSSVTISDMRSHDRYGAAIKTHRSDPGVSLFLADVTLRPGWPAWDSYETTNYDGLTLDGAKALYAQGLTISEWNADAAIDSKAEVTQLVNVTITGPGNRPLRFWRPGPHYLVHTRIEKPTTGTMVWFRDCDGARLVVHASRFNGAPRLSPEQISCGTGEAPEIVYRERDPRRTGEMHPFFRTCDR</sequence>
<dbReference type="eggNOG" id="ENOG5033YBP">
    <property type="taxonomic scope" value="Bacteria"/>
</dbReference>
<dbReference type="HOGENOM" id="CLU_996905_0_0_5"/>
<dbReference type="OrthoDB" id="7832342at2"/>
<comment type="caution">
    <text evidence="1">The sequence shown here is derived from an EMBL/GenBank/DDBJ whole genome shotgun (WGS) entry which is preliminary data.</text>
</comment>
<gene>
    <name evidence="1" type="ORF">Salmuc_00575</name>
</gene>